<dbReference type="KEGG" id="abut:Ami103574_05040"/>
<feature type="region of interest" description="Disordered" evidence="2">
    <location>
        <begin position="50"/>
        <end position="101"/>
    </location>
</feature>
<dbReference type="Gene3D" id="2.160.20.110">
    <property type="match status" value="3"/>
</dbReference>
<keyword evidence="3" id="KW-0732">Signal</keyword>
<dbReference type="GO" id="GO:0016020">
    <property type="term" value="C:membrane"/>
    <property type="evidence" value="ECO:0007669"/>
    <property type="project" value="InterPro"/>
</dbReference>
<dbReference type="Pfam" id="PF04205">
    <property type="entry name" value="FMN_bind"/>
    <property type="match status" value="1"/>
</dbReference>
<feature type="compositionally biased region" description="Gly residues" evidence="2">
    <location>
        <begin position="1471"/>
        <end position="1481"/>
    </location>
</feature>
<feature type="signal peptide" evidence="3">
    <location>
        <begin position="1"/>
        <end position="35"/>
    </location>
</feature>
<proteinExistence type="predicted"/>
<gene>
    <name evidence="5" type="ORF">Ami103574_05040</name>
</gene>
<feature type="compositionally biased region" description="Basic and acidic residues" evidence="2">
    <location>
        <begin position="85"/>
        <end position="96"/>
    </location>
</feature>
<dbReference type="Proteomes" id="UP000466848">
    <property type="component" value="Chromosome"/>
</dbReference>
<evidence type="ECO:0000256" key="2">
    <source>
        <dbReference type="SAM" id="MobiDB-lite"/>
    </source>
</evidence>
<dbReference type="Gene3D" id="3.90.1010.20">
    <property type="match status" value="1"/>
</dbReference>
<keyword evidence="1" id="KW-0677">Repeat</keyword>
<feature type="domain" description="SLH" evidence="4">
    <location>
        <begin position="1569"/>
        <end position="1632"/>
    </location>
</feature>
<organism evidence="5 6">
    <name type="scientific">Aminipila butyrica</name>
    <dbReference type="NCBI Taxonomy" id="433296"/>
    <lineage>
        <taxon>Bacteria</taxon>
        <taxon>Bacillati</taxon>
        <taxon>Bacillota</taxon>
        <taxon>Clostridia</taxon>
        <taxon>Peptostreptococcales</taxon>
        <taxon>Anaerovoracaceae</taxon>
        <taxon>Aminipila</taxon>
    </lineage>
</organism>
<dbReference type="GO" id="GO:0010181">
    <property type="term" value="F:FMN binding"/>
    <property type="evidence" value="ECO:0007669"/>
    <property type="project" value="InterPro"/>
</dbReference>
<evidence type="ECO:0000313" key="5">
    <source>
        <dbReference type="EMBL" id="QIB68724.1"/>
    </source>
</evidence>
<keyword evidence="6" id="KW-1185">Reference proteome</keyword>
<dbReference type="InterPro" id="IPR051465">
    <property type="entry name" value="Cell_Envelope_Struct_Comp"/>
</dbReference>
<dbReference type="RefSeq" id="WP_163065587.1">
    <property type="nucleotide sequence ID" value="NZ_CP048649.1"/>
</dbReference>
<feature type="compositionally biased region" description="Polar residues" evidence="2">
    <location>
        <begin position="1485"/>
        <end position="1497"/>
    </location>
</feature>
<dbReference type="InterPro" id="IPR007329">
    <property type="entry name" value="FMN-bd"/>
</dbReference>
<evidence type="ECO:0000313" key="6">
    <source>
        <dbReference type="Proteomes" id="UP000466848"/>
    </source>
</evidence>
<dbReference type="PROSITE" id="PS51272">
    <property type="entry name" value="SLH"/>
    <property type="match status" value="3"/>
</dbReference>
<evidence type="ECO:0000256" key="3">
    <source>
        <dbReference type="SAM" id="SignalP"/>
    </source>
</evidence>
<evidence type="ECO:0000256" key="1">
    <source>
        <dbReference type="ARBA" id="ARBA00022737"/>
    </source>
</evidence>
<dbReference type="SMART" id="SM00900">
    <property type="entry name" value="FMN_bind"/>
    <property type="match status" value="1"/>
</dbReference>
<name>A0A858BVC9_9FIRM</name>
<accession>A0A858BVC9</accession>
<dbReference type="PANTHER" id="PTHR43308">
    <property type="entry name" value="OUTER MEMBRANE PROTEIN ALPHA-RELATED"/>
    <property type="match status" value="1"/>
</dbReference>
<protein>
    <submittedName>
        <fullName evidence="5">FMN-binding protein</fullName>
    </submittedName>
</protein>
<dbReference type="Pfam" id="PF00395">
    <property type="entry name" value="SLH"/>
    <property type="match status" value="3"/>
</dbReference>
<reference evidence="5 6" key="1">
    <citation type="submission" date="2020-02" db="EMBL/GenBank/DDBJ databases">
        <authorList>
            <person name="Kim Y.B."/>
            <person name="Roh S.W."/>
        </authorList>
    </citation>
    <scope>NUCLEOTIDE SEQUENCE [LARGE SCALE GENOMIC DNA]</scope>
    <source>
        <strain evidence="5 6">DSM 103574</strain>
    </source>
</reference>
<sequence>MKLSYLKKNKKKIVGVMMAMIVAISSATSVAPVFADDADLQVPILEAEEGVQTNEDVGGGESPGNSENTPETEITTEKETEEQLPEVKEEENKSEDVQQEEDQELAEAAFNLISLQSITLSGDYTDGKYEGTGAGRNGAIVLNVTIAENKITEIEVVSQSETANLWEKAKALFDTIIEANSTAVDGVTGATYSSNGIKGAVNDALSKAIKDETKVFEKGSGSKSNPYIIKTDNQLQRFADKVNEKNDYEGKYIALSSNIELSGEWTPIGTKDAPFAGQFSGEGNTIDGLTIKNSNQYAGLFGYLGNGAEISDIKLTNVHISEEAKAVYAGGIVGMTGENITIDNCAVSGSVFSNTTADNASSYAGGVAGNLSASSIVSNVCTDVTVTAYAEKALSYAGGITGISGNKCILLNAASQGTIIAESDGENKNTVAGGVSGMLAGTAYNVFSRCTVSAENSVESKKFIGGISGVITPNTALINGYYNSSITKPYMLFVPTISGYVADHIVVMDDVAFDSADFVATMNDGLLNAKISTAASKVAAASNANMGDLLSAVNNVEGVYAWKLDGGIKLSDEKFIDDTIDTSIFERGSGTENNPYIIKTEAQLRNFALSVTDTVSYKGIYIALDGDIDVSSAVWLPIGLGHSDFLGTFDGKGYKITGMHIGEKGNPYQEPSGDSTDKTKMTTYYGLFGVIGENAVIKNLGIEDAVISAEKEFSLYAGLLAAVTDKAYIDSCYAEGYVYSKINNKSGNAWAGGLVGMTIKGGVINSWTDAEVYCEAVGGLAESGSFIGMSNRTVVANCLALGLAGGKASRENGNEGMPAVSSFIGVNGGKMANCYSMGDMKADSFSTYVGAVSGWATGIARQFISYYNADAIQNSNGIVNNPVISVGFMVSAGVNDEGEPYDGTYNVGIESKAKTFLQSQAFAELLNSNFSAFPLDIVSGKSSNTDDKDGQNAMGLPSFMKLKSWQLVGSDVLPIGEPVLTTYKDMNPIFEPDTLEVVDGTYYGRAKGPSGQYIYVQMTVKNKRMTEISVTSHNEGEALDAVSHEVITGVLESQSYAQSGSDSTLVKALKSAIAVAAQKAAIRDLTNYGNASDSIFASGSGTEKNPYLISTANQLKAFAESINADEHYEGKYIKLTSDISLQGMSWIPAGGSGAYGFRGTFDGNNKVISNMTIGSEANPEMYCKSVGLFANLEAAVVKNLGMEKAQIYHRYLGDSIAYAGILSGYYIQNSGDHGSIDFCYAKGTVNSYSAKQNDAAGLIGNINKGIIANSYVDVTVNSQSRDGYSYAGGICGLPNRSLIINCYALGSVKGTGNGARIQVGGISGMNAGIEINNYADVTLASANTVNDVGGITGRVTGIGYIEKAYYNKGASQVSGSQVFSPAKGIGTIVSGAELGKGTVIALEEKTLAELKSTSFADLLNSNKSDGELISRTKAVLNGYGVELSSDITLRDFAYSSRDGGVVFKDRVTKSSGGGSKGGSSGGSKTNDTTNKTETPIDNNSEKNENTENNTASKVFADTQSHWAAEAINTVVERKIFTGVAKNEFSPNTGMTRAMFVTAIGRLANADVVENATFADVQSGTWYSGYVGWASQQKIISGISSSEFGINENITREQMAVMLYNLAKSQGFELAEGSAVTFTDNEAINDWAKTAVSSMVQAGVISGRDDLSFDPQQKATRAEAAAMISRFMEKYNI</sequence>
<feature type="domain" description="SLH" evidence="4">
    <location>
        <begin position="1510"/>
        <end position="1568"/>
    </location>
</feature>
<dbReference type="InterPro" id="IPR001119">
    <property type="entry name" value="SLH_dom"/>
</dbReference>
<dbReference type="EMBL" id="CP048649">
    <property type="protein sequence ID" value="QIB68724.1"/>
    <property type="molecule type" value="Genomic_DNA"/>
</dbReference>
<evidence type="ECO:0000259" key="4">
    <source>
        <dbReference type="PROSITE" id="PS51272"/>
    </source>
</evidence>
<feature type="domain" description="SLH" evidence="4">
    <location>
        <begin position="1634"/>
        <end position="1692"/>
    </location>
</feature>
<feature type="chain" id="PRO_5032626534" evidence="3">
    <location>
        <begin position="36"/>
        <end position="1692"/>
    </location>
</feature>
<feature type="region of interest" description="Disordered" evidence="2">
    <location>
        <begin position="1465"/>
        <end position="1509"/>
    </location>
</feature>